<dbReference type="EMBL" id="BPLR01017654">
    <property type="protein sequence ID" value="GIY93384.1"/>
    <property type="molecule type" value="Genomic_DNA"/>
</dbReference>
<comment type="caution">
    <text evidence="2">The sequence shown here is derived from an EMBL/GenBank/DDBJ whole genome shotgun (WGS) entry which is preliminary data.</text>
</comment>
<evidence type="ECO:0000313" key="3">
    <source>
        <dbReference type="Proteomes" id="UP001054945"/>
    </source>
</evidence>
<gene>
    <name evidence="2" type="ORF">CEXT_749941</name>
</gene>
<name>A0AAV4XFJ9_CAEEX</name>
<dbReference type="SMART" id="SM00355">
    <property type="entry name" value="ZnF_C2H2"/>
    <property type="match status" value="1"/>
</dbReference>
<dbReference type="InterPro" id="IPR013087">
    <property type="entry name" value="Znf_C2H2_type"/>
</dbReference>
<reference evidence="2 3" key="1">
    <citation type="submission" date="2021-06" db="EMBL/GenBank/DDBJ databases">
        <title>Caerostris extrusa draft genome.</title>
        <authorList>
            <person name="Kono N."/>
            <person name="Arakawa K."/>
        </authorList>
    </citation>
    <scope>NUCLEOTIDE SEQUENCE [LARGE SCALE GENOMIC DNA]</scope>
</reference>
<sequence length="75" mass="8870">MPRRLLKCPYCNYSSKWKPNLTIHVNTYHSPLTTPSLDRYCATCDVQFALYENYQASFYERIERKQSMPSTESVP</sequence>
<protein>
    <recommendedName>
        <fullName evidence="1">C2H2-type domain-containing protein</fullName>
    </recommendedName>
</protein>
<evidence type="ECO:0000313" key="2">
    <source>
        <dbReference type="EMBL" id="GIY93384.1"/>
    </source>
</evidence>
<organism evidence="2 3">
    <name type="scientific">Caerostris extrusa</name>
    <name type="common">Bark spider</name>
    <name type="synonym">Caerostris bankana</name>
    <dbReference type="NCBI Taxonomy" id="172846"/>
    <lineage>
        <taxon>Eukaryota</taxon>
        <taxon>Metazoa</taxon>
        <taxon>Ecdysozoa</taxon>
        <taxon>Arthropoda</taxon>
        <taxon>Chelicerata</taxon>
        <taxon>Arachnida</taxon>
        <taxon>Araneae</taxon>
        <taxon>Araneomorphae</taxon>
        <taxon>Entelegynae</taxon>
        <taxon>Araneoidea</taxon>
        <taxon>Araneidae</taxon>
        <taxon>Caerostris</taxon>
    </lineage>
</organism>
<dbReference type="Gene3D" id="3.30.160.60">
    <property type="entry name" value="Classic Zinc Finger"/>
    <property type="match status" value="1"/>
</dbReference>
<dbReference type="AlphaFoldDB" id="A0AAV4XFJ9"/>
<accession>A0AAV4XFJ9</accession>
<evidence type="ECO:0000259" key="1">
    <source>
        <dbReference type="SMART" id="SM00355"/>
    </source>
</evidence>
<dbReference type="Pfam" id="PF13909">
    <property type="entry name" value="zf-H2C2_5"/>
    <property type="match status" value="1"/>
</dbReference>
<dbReference type="InterPro" id="IPR036236">
    <property type="entry name" value="Znf_C2H2_sf"/>
</dbReference>
<dbReference type="Proteomes" id="UP001054945">
    <property type="component" value="Unassembled WGS sequence"/>
</dbReference>
<feature type="domain" description="C2H2-type" evidence="1">
    <location>
        <begin position="6"/>
        <end position="29"/>
    </location>
</feature>
<keyword evidence="3" id="KW-1185">Reference proteome</keyword>
<proteinExistence type="predicted"/>
<dbReference type="SUPFAM" id="SSF57667">
    <property type="entry name" value="beta-beta-alpha zinc fingers"/>
    <property type="match status" value="1"/>
</dbReference>